<sequence>MRKFIIPAIASLTFIAGLVALLVPFIPVGWLLIALASLLMAPYFKFMRKFIGWLAKKDTTGFVEKAGAKASELYEWAGDHKRAEKLEAIIEENVQNSEKSKN</sequence>
<dbReference type="Proteomes" id="UP000321935">
    <property type="component" value="Unassembled WGS sequence"/>
</dbReference>
<dbReference type="AlphaFoldDB" id="A0A5C7AU78"/>
<dbReference type="RefSeq" id="WP_146917756.1">
    <property type="nucleotide sequence ID" value="NZ_VORW01000006.1"/>
</dbReference>
<organism evidence="1 2">
    <name type="scientific">Algoriphagus aquimarinus</name>
    <dbReference type="NCBI Taxonomy" id="237018"/>
    <lineage>
        <taxon>Bacteria</taxon>
        <taxon>Pseudomonadati</taxon>
        <taxon>Bacteroidota</taxon>
        <taxon>Cytophagia</taxon>
        <taxon>Cytophagales</taxon>
        <taxon>Cyclobacteriaceae</taxon>
        <taxon>Algoriphagus</taxon>
    </lineage>
</organism>
<evidence type="ECO:0000313" key="1">
    <source>
        <dbReference type="EMBL" id="TXE11189.1"/>
    </source>
</evidence>
<dbReference type="EMBL" id="VORW01000006">
    <property type="protein sequence ID" value="TXE11189.1"/>
    <property type="molecule type" value="Genomic_DNA"/>
</dbReference>
<evidence type="ECO:0000313" key="2">
    <source>
        <dbReference type="Proteomes" id="UP000321935"/>
    </source>
</evidence>
<proteinExistence type="predicted"/>
<gene>
    <name evidence="1" type="ORF">ESV85_11620</name>
</gene>
<name>A0A5C7AU78_9BACT</name>
<dbReference type="OrthoDB" id="826836at2"/>
<reference evidence="1 2" key="1">
    <citation type="submission" date="2019-08" db="EMBL/GenBank/DDBJ databases">
        <title>Genomes sequence of Algoriphagus aquimarinus ACAM450.</title>
        <authorList>
            <person name="Bowman J.P."/>
        </authorList>
    </citation>
    <scope>NUCLEOTIDE SEQUENCE [LARGE SCALE GENOMIC DNA]</scope>
    <source>
        <strain evidence="1 2">ACAM 450</strain>
    </source>
</reference>
<protein>
    <submittedName>
        <fullName evidence="1">Uncharacterized protein</fullName>
    </submittedName>
</protein>
<comment type="caution">
    <text evidence="1">The sequence shown here is derived from an EMBL/GenBank/DDBJ whole genome shotgun (WGS) entry which is preliminary data.</text>
</comment>
<accession>A0A5C7AU78</accession>